<dbReference type="Proteomes" id="UP000310506">
    <property type="component" value="Unassembled WGS sequence"/>
</dbReference>
<comment type="catalytic activity">
    <reaction evidence="1 8">
        <text>L-glutamate = D-glutamate</text>
        <dbReference type="Rhea" id="RHEA:12813"/>
        <dbReference type="ChEBI" id="CHEBI:29985"/>
        <dbReference type="ChEBI" id="CHEBI:29986"/>
        <dbReference type="EC" id="5.1.1.3"/>
    </reaction>
</comment>
<dbReference type="RefSeq" id="WP_136136320.1">
    <property type="nucleotide sequence ID" value="NZ_SDGV01000008.1"/>
</dbReference>
<dbReference type="Gene3D" id="3.40.50.1860">
    <property type="match status" value="2"/>
</dbReference>
<dbReference type="InterPro" id="IPR033134">
    <property type="entry name" value="Asp/Glu_racemase_AS_2"/>
</dbReference>
<dbReference type="PROSITE" id="PS00923">
    <property type="entry name" value="ASP_GLU_RACEMASE_1"/>
    <property type="match status" value="1"/>
</dbReference>
<dbReference type="PANTHER" id="PTHR21198">
    <property type="entry name" value="GLUTAMATE RACEMASE"/>
    <property type="match status" value="1"/>
</dbReference>
<accession>A0A4S3B4G8</accession>
<evidence type="ECO:0000313" key="10">
    <source>
        <dbReference type="Proteomes" id="UP000310506"/>
    </source>
</evidence>
<comment type="caution">
    <text evidence="9">The sequence shown here is derived from an EMBL/GenBank/DDBJ whole genome shotgun (WGS) entry which is preliminary data.</text>
</comment>
<comment type="pathway">
    <text evidence="8">Cell wall biogenesis; peptidoglycan biosynthesis.</text>
</comment>
<dbReference type="InterPro" id="IPR018187">
    <property type="entry name" value="Asp/Glu_racemase_AS_1"/>
</dbReference>
<proteinExistence type="inferred from homology"/>
<evidence type="ECO:0000256" key="1">
    <source>
        <dbReference type="ARBA" id="ARBA00001602"/>
    </source>
</evidence>
<comment type="caution">
    <text evidence="8">Lacks conserved residue(s) required for the propagation of feature annotation.</text>
</comment>
<dbReference type="AlphaFoldDB" id="A0A4S3B4G8"/>
<keyword evidence="6 8" id="KW-0961">Cell wall biogenesis/degradation</keyword>
<evidence type="ECO:0000256" key="2">
    <source>
        <dbReference type="ARBA" id="ARBA00013090"/>
    </source>
</evidence>
<gene>
    <name evidence="9" type="primary">racE</name>
    <name evidence="8" type="synonym">murI</name>
    <name evidence="9" type="ORF">ESZ54_03605</name>
</gene>
<dbReference type="Pfam" id="PF01177">
    <property type="entry name" value="Asp_Glu_race"/>
    <property type="match status" value="1"/>
</dbReference>
<evidence type="ECO:0000313" key="9">
    <source>
        <dbReference type="EMBL" id="THB61742.1"/>
    </source>
</evidence>
<sequence length="272" mass="30417">MFNNNPIGMLDTGVGGLTVLKEALKQLPNETFYYLGDTERCPYGPRPVKQIKEFTWDMVNYLVDKGVKMIVIACNTATAVALEDIRKELTIPVVGVIYPGARAAIKSTKNNRVGVIGTIGTINSEQYELAINTKSLKTDVFGLACPKFVPVVESMEYHSPIAKKVVHNTLKPLKEKNVDTLVLGCTHYPLLREFIQSEMGEDVILIDSGAETVSDVSMLLDYYNISAEPTNETRTHQFYMTGSKRMFEEILNDWLTVEKYGIHRVSITKGNE</sequence>
<name>A0A4S3B4G8_9ENTE</name>
<organism evidence="9 10">
    <name type="scientific">Vagococcus silagei</name>
    <dbReference type="NCBI Taxonomy" id="2508885"/>
    <lineage>
        <taxon>Bacteria</taxon>
        <taxon>Bacillati</taxon>
        <taxon>Bacillota</taxon>
        <taxon>Bacilli</taxon>
        <taxon>Lactobacillales</taxon>
        <taxon>Enterococcaceae</taxon>
        <taxon>Vagococcus</taxon>
    </lineage>
</organism>
<dbReference type="HAMAP" id="MF_00258">
    <property type="entry name" value="Glu_racemase"/>
    <property type="match status" value="1"/>
</dbReference>
<feature type="binding site" evidence="8">
    <location>
        <begin position="43"/>
        <end position="44"/>
    </location>
    <ligand>
        <name>substrate</name>
    </ligand>
</feature>
<feature type="active site" description="Proton donor/acceptor" evidence="8">
    <location>
        <position position="185"/>
    </location>
</feature>
<dbReference type="GO" id="GO:0042802">
    <property type="term" value="F:identical protein binding"/>
    <property type="evidence" value="ECO:0007669"/>
    <property type="project" value="UniProtKB-ARBA"/>
</dbReference>
<keyword evidence="5 8" id="KW-0413">Isomerase</keyword>
<comment type="function">
    <text evidence="8">Provides the (R)-glutamate required for cell wall biosynthesis.</text>
</comment>
<dbReference type="FunFam" id="3.40.50.1860:FF:000002">
    <property type="entry name" value="Glutamate racemase"/>
    <property type="match status" value="1"/>
</dbReference>
<dbReference type="GO" id="GO:0071555">
    <property type="term" value="P:cell wall organization"/>
    <property type="evidence" value="ECO:0007669"/>
    <property type="project" value="UniProtKB-KW"/>
</dbReference>
<dbReference type="SUPFAM" id="SSF53681">
    <property type="entry name" value="Aspartate/glutamate racemase"/>
    <property type="match status" value="2"/>
</dbReference>
<dbReference type="NCBIfam" id="NF002035">
    <property type="entry name" value="PRK00865.1-3"/>
    <property type="match status" value="1"/>
</dbReference>
<dbReference type="GO" id="GO:0008360">
    <property type="term" value="P:regulation of cell shape"/>
    <property type="evidence" value="ECO:0007669"/>
    <property type="project" value="UniProtKB-KW"/>
</dbReference>
<dbReference type="InterPro" id="IPR004391">
    <property type="entry name" value="Glu_race"/>
</dbReference>
<evidence type="ECO:0000256" key="4">
    <source>
        <dbReference type="ARBA" id="ARBA00022984"/>
    </source>
</evidence>
<keyword evidence="3 8" id="KW-0133">Cell shape</keyword>
<keyword evidence="4 8" id="KW-0573">Peptidoglycan synthesis</keyword>
<keyword evidence="10" id="KW-1185">Reference proteome</keyword>
<feature type="binding site" evidence="8">
    <location>
        <begin position="75"/>
        <end position="76"/>
    </location>
    <ligand>
        <name>substrate</name>
    </ligand>
</feature>
<dbReference type="GO" id="GO:0009252">
    <property type="term" value="P:peptidoglycan biosynthetic process"/>
    <property type="evidence" value="ECO:0007669"/>
    <property type="project" value="UniProtKB-UniRule"/>
</dbReference>
<comment type="similarity">
    <text evidence="8">Belongs to the aspartate/glutamate racemases family.</text>
</comment>
<dbReference type="PANTHER" id="PTHR21198:SF2">
    <property type="entry name" value="GLUTAMATE RACEMASE"/>
    <property type="match status" value="1"/>
</dbReference>
<dbReference type="NCBIfam" id="TIGR00067">
    <property type="entry name" value="glut_race"/>
    <property type="match status" value="1"/>
</dbReference>
<evidence type="ECO:0000256" key="3">
    <source>
        <dbReference type="ARBA" id="ARBA00022960"/>
    </source>
</evidence>
<dbReference type="InterPro" id="IPR015942">
    <property type="entry name" value="Asp/Glu/hydantoin_racemase"/>
</dbReference>
<dbReference type="InterPro" id="IPR001920">
    <property type="entry name" value="Asp/Glu_race"/>
</dbReference>
<reference evidence="9 10" key="1">
    <citation type="submission" date="2019-01" db="EMBL/GenBank/DDBJ databases">
        <title>Vagococcus silagei sp. nov. isolated from brewer's grain.</title>
        <authorList>
            <person name="Guu J.-R."/>
        </authorList>
    </citation>
    <scope>NUCLEOTIDE SEQUENCE [LARGE SCALE GENOMIC DNA]</scope>
    <source>
        <strain evidence="9 10">2B-2</strain>
    </source>
</reference>
<dbReference type="EC" id="5.1.1.3" evidence="2 8"/>
<protein>
    <recommendedName>
        <fullName evidence="7 8">Glutamate racemase</fullName>
        <ecNumber evidence="2 8">5.1.1.3</ecNumber>
    </recommendedName>
</protein>
<evidence type="ECO:0000256" key="5">
    <source>
        <dbReference type="ARBA" id="ARBA00023235"/>
    </source>
</evidence>
<evidence type="ECO:0000256" key="8">
    <source>
        <dbReference type="HAMAP-Rule" id="MF_00258"/>
    </source>
</evidence>
<dbReference type="UniPathway" id="UPA00219"/>
<evidence type="ECO:0000256" key="6">
    <source>
        <dbReference type="ARBA" id="ARBA00023316"/>
    </source>
</evidence>
<dbReference type="EMBL" id="SDGV01000008">
    <property type="protein sequence ID" value="THB61742.1"/>
    <property type="molecule type" value="Genomic_DNA"/>
</dbReference>
<feature type="binding site" evidence="8">
    <location>
        <begin position="186"/>
        <end position="187"/>
    </location>
    <ligand>
        <name>substrate</name>
    </ligand>
</feature>
<dbReference type="PROSITE" id="PS00924">
    <property type="entry name" value="ASP_GLU_RACEMASE_2"/>
    <property type="match status" value="1"/>
</dbReference>
<evidence type="ECO:0000256" key="7">
    <source>
        <dbReference type="ARBA" id="ARBA00070053"/>
    </source>
</evidence>
<feature type="active site" description="Proton donor/acceptor" evidence="8">
    <location>
        <position position="74"/>
    </location>
</feature>
<dbReference type="OrthoDB" id="9801055at2"/>
<dbReference type="GO" id="GO:0008881">
    <property type="term" value="F:glutamate racemase activity"/>
    <property type="evidence" value="ECO:0007669"/>
    <property type="project" value="UniProtKB-UniRule"/>
</dbReference>